<dbReference type="EMBL" id="JATAAI010000014">
    <property type="protein sequence ID" value="KAK1740939.1"/>
    <property type="molecule type" value="Genomic_DNA"/>
</dbReference>
<comment type="caution">
    <text evidence="1">The sequence shown here is derived from an EMBL/GenBank/DDBJ whole genome shotgun (WGS) entry which is preliminary data.</text>
</comment>
<evidence type="ECO:0000313" key="1">
    <source>
        <dbReference type="EMBL" id="KAK1740939.1"/>
    </source>
</evidence>
<dbReference type="AlphaFoldDB" id="A0AAD9DCJ5"/>
<proteinExistence type="predicted"/>
<reference evidence="1" key="1">
    <citation type="submission" date="2023-06" db="EMBL/GenBank/DDBJ databases">
        <title>Survivors Of The Sea: Transcriptome response of Skeletonema marinoi to long-term dormancy.</title>
        <authorList>
            <person name="Pinder M.I.M."/>
            <person name="Kourtchenko O."/>
            <person name="Robertson E.K."/>
            <person name="Larsson T."/>
            <person name="Maumus F."/>
            <person name="Osuna-Cruz C.M."/>
            <person name="Vancaester E."/>
            <person name="Stenow R."/>
            <person name="Vandepoele K."/>
            <person name="Ploug H."/>
            <person name="Bruchert V."/>
            <person name="Godhe A."/>
            <person name="Topel M."/>
        </authorList>
    </citation>
    <scope>NUCLEOTIDE SEQUENCE</scope>
    <source>
        <strain evidence="1">R05AC</strain>
    </source>
</reference>
<gene>
    <name evidence="1" type="ORF">QTG54_008191</name>
</gene>
<protein>
    <submittedName>
        <fullName evidence="1">Uncharacterized protein</fullName>
    </submittedName>
</protein>
<name>A0AAD9DCJ5_9STRA</name>
<dbReference type="Proteomes" id="UP001224775">
    <property type="component" value="Unassembled WGS sequence"/>
</dbReference>
<accession>A0AAD9DCJ5</accession>
<sequence>MILVRYFAYRRCTKSKIAGSGLASLRYSTSIEQIDLSLVGAHKSPILDPAPPLSCDQVVSILESIISDERNSLKHVQFPHDWRRKDPVDSQVVGFLEWYVIILINRGATCCDKCNQNIFWATA</sequence>
<organism evidence="1 2">
    <name type="scientific">Skeletonema marinoi</name>
    <dbReference type="NCBI Taxonomy" id="267567"/>
    <lineage>
        <taxon>Eukaryota</taxon>
        <taxon>Sar</taxon>
        <taxon>Stramenopiles</taxon>
        <taxon>Ochrophyta</taxon>
        <taxon>Bacillariophyta</taxon>
        <taxon>Coscinodiscophyceae</taxon>
        <taxon>Thalassiosirophycidae</taxon>
        <taxon>Thalassiosirales</taxon>
        <taxon>Skeletonemataceae</taxon>
        <taxon>Skeletonema</taxon>
        <taxon>Skeletonema marinoi-dohrnii complex</taxon>
    </lineage>
</organism>
<evidence type="ECO:0000313" key="2">
    <source>
        <dbReference type="Proteomes" id="UP001224775"/>
    </source>
</evidence>
<keyword evidence="2" id="KW-1185">Reference proteome</keyword>